<evidence type="ECO:0000256" key="6">
    <source>
        <dbReference type="ARBA" id="ARBA00007731"/>
    </source>
</evidence>
<evidence type="ECO:0000256" key="12">
    <source>
        <dbReference type="ARBA" id="ARBA00022801"/>
    </source>
</evidence>
<dbReference type="FunFam" id="1.10.287.1080:FF:000002">
    <property type="entry name" value="Histidine biosynthesis bifunctional protein HisIE"/>
    <property type="match status" value="1"/>
</dbReference>
<dbReference type="SUPFAM" id="SSF141734">
    <property type="entry name" value="HisI-like"/>
    <property type="match status" value="1"/>
</dbReference>
<dbReference type="Gene3D" id="1.10.287.1080">
    <property type="entry name" value="MazG-like"/>
    <property type="match status" value="1"/>
</dbReference>
<comment type="similarity">
    <text evidence="8">Belongs to the PRA-PH family.</text>
</comment>
<dbReference type="GO" id="GO:0005524">
    <property type="term" value="F:ATP binding"/>
    <property type="evidence" value="ECO:0007669"/>
    <property type="project" value="UniProtKB-KW"/>
</dbReference>
<comment type="similarity">
    <text evidence="6 16">In the C-terminal section; belongs to the PRA-PH family.</text>
</comment>
<evidence type="ECO:0000256" key="5">
    <source>
        <dbReference type="ARBA" id="ARBA00005204"/>
    </source>
</evidence>
<dbReference type="FunFam" id="3.10.20.810:FF:000001">
    <property type="entry name" value="Histidine biosynthesis bifunctional protein HisIE"/>
    <property type="match status" value="1"/>
</dbReference>
<comment type="caution">
    <text evidence="18">The sequence shown here is derived from an EMBL/GenBank/DDBJ whole genome shotgun (WGS) entry which is preliminary data.</text>
</comment>
<dbReference type="EC" id="3.6.1.31" evidence="16"/>
<feature type="domain" description="Phosphoribosyl-AMP cyclohydrolase" evidence="17">
    <location>
        <begin position="26"/>
        <end position="98"/>
    </location>
</feature>
<proteinExistence type="inferred from homology"/>
<dbReference type="NCBIfam" id="NF000768">
    <property type="entry name" value="PRK00051.1"/>
    <property type="match status" value="1"/>
</dbReference>
<dbReference type="GO" id="GO:0004636">
    <property type="term" value="F:phosphoribosyl-ATP diphosphatase activity"/>
    <property type="evidence" value="ECO:0007669"/>
    <property type="project" value="UniProtKB-UniRule"/>
</dbReference>
<evidence type="ECO:0000256" key="16">
    <source>
        <dbReference type="HAMAP-Rule" id="MF_01019"/>
    </source>
</evidence>
<keyword evidence="12 16" id="KW-0378">Hydrolase</keyword>
<dbReference type="PANTHER" id="PTHR42945">
    <property type="entry name" value="HISTIDINE BIOSYNTHESIS BIFUNCTIONAL PROTEIN"/>
    <property type="match status" value="1"/>
</dbReference>
<evidence type="ECO:0000256" key="2">
    <source>
        <dbReference type="ARBA" id="ARBA00001460"/>
    </source>
</evidence>
<keyword evidence="13 16" id="KW-0067">ATP-binding</keyword>
<comment type="catalytic activity">
    <reaction evidence="1 16">
        <text>1-(5-phospho-beta-D-ribosyl)-5'-AMP + H2O = 1-(5-phospho-beta-D-ribosyl)-5-[(5-phospho-beta-D-ribosylamino)methylideneamino]imidazole-4-carboxamide</text>
        <dbReference type="Rhea" id="RHEA:20049"/>
        <dbReference type="ChEBI" id="CHEBI:15377"/>
        <dbReference type="ChEBI" id="CHEBI:58435"/>
        <dbReference type="ChEBI" id="CHEBI:59457"/>
        <dbReference type="EC" id="3.5.4.19"/>
    </reaction>
</comment>
<dbReference type="AlphaFoldDB" id="A0A7C5R7V6"/>
<evidence type="ECO:0000256" key="13">
    <source>
        <dbReference type="ARBA" id="ARBA00022840"/>
    </source>
</evidence>
<evidence type="ECO:0000256" key="1">
    <source>
        <dbReference type="ARBA" id="ARBA00000024"/>
    </source>
</evidence>
<evidence type="ECO:0000256" key="4">
    <source>
        <dbReference type="ARBA" id="ARBA00005169"/>
    </source>
</evidence>
<dbReference type="UniPathway" id="UPA00031">
    <property type="reaction ID" value="UER00007"/>
</dbReference>
<evidence type="ECO:0000256" key="14">
    <source>
        <dbReference type="ARBA" id="ARBA00023102"/>
    </source>
</evidence>
<dbReference type="EC" id="3.5.4.19" evidence="16"/>
<evidence type="ECO:0000256" key="3">
    <source>
        <dbReference type="ARBA" id="ARBA00004496"/>
    </source>
</evidence>
<dbReference type="NCBIfam" id="NF002747">
    <property type="entry name" value="PRK02759.1"/>
    <property type="match status" value="1"/>
</dbReference>
<dbReference type="Pfam" id="PF01502">
    <property type="entry name" value="PRA-CH"/>
    <property type="match status" value="1"/>
</dbReference>
<dbReference type="InterPro" id="IPR002496">
    <property type="entry name" value="PRib_AMP_CycHydrolase_dom"/>
</dbReference>
<dbReference type="InterPro" id="IPR038019">
    <property type="entry name" value="PRib_AMP_CycHydrolase_sf"/>
</dbReference>
<organism evidence="18">
    <name type="scientific">Hellea balneolensis</name>
    <dbReference type="NCBI Taxonomy" id="287478"/>
    <lineage>
        <taxon>Bacteria</taxon>
        <taxon>Pseudomonadati</taxon>
        <taxon>Pseudomonadota</taxon>
        <taxon>Alphaproteobacteria</taxon>
        <taxon>Maricaulales</taxon>
        <taxon>Robiginitomaculaceae</taxon>
        <taxon>Hellea</taxon>
    </lineage>
</organism>
<dbReference type="HAMAP" id="MF_01020">
    <property type="entry name" value="HisE"/>
    <property type="match status" value="1"/>
</dbReference>
<evidence type="ECO:0000256" key="15">
    <source>
        <dbReference type="ARBA" id="ARBA00023268"/>
    </source>
</evidence>
<dbReference type="Gene3D" id="3.10.20.810">
    <property type="entry name" value="Phosphoribosyl-AMP cyclohydrolase"/>
    <property type="match status" value="1"/>
</dbReference>
<comment type="pathway">
    <text evidence="4 16">Amino-acid biosynthesis; L-histidine biosynthesis; L-histidine from 5-phospho-alpha-D-ribose 1-diphosphate: step 3/9.</text>
</comment>
<evidence type="ECO:0000256" key="9">
    <source>
        <dbReference type="ARBA" id="ARBA00022490"/>
    </source>
</evidence>
<dbReference type="Proteomes" id="UP000885830">
    <property type="component" value="Unassembled WGS sequence"/>
</dbReference>
<feature type="region of interest" description="Phosphoribosyl-AMP cyclohydrolase" evidence="16">
    <location>
        <begin position="1"/>
        <end position="108"/>
    </location>
</feature>
<dbReference type="GO" id="GO:0000105">
    <property type="term" value="P:L-histidine biosynthetic process"/>
    <property type="evidence" value="ECO:0007669"/>
    <property type="project" value="UniProtKB-UniRule"/>
</dbReference>
<name>A0A7C5R7V6_9PROT</name>
<dbReference type="Pfam" id="PF01503">
    <property type="entry name" value="PRA-PH"/>
    <property type="match status" value="1"/>
</dbReference>
<evidence type="ECO:0000259" key="17">
    <source>
        <dbReference type="Pfam" id="PF01502"/>
    </source>
</evidence>
<dbReference type="SUPFAM" id="SSF101386">
    <property type="entry name" value="all-alpha NTP pyrophosphatases"/>
    <property type="match status" value="1"/>
</dbReference>
<accession>A0A7C5R7V6</accession>
<dbReference type="InterPro" id="IPR021130">
    <property type="entry name" value="PRib-ATP_PPHydrolase-like"/>
</dbReference>
<keyword evidence="10 16" id="KW-0028">Amino-acid biosynthesis</keyword>
<comment type="catalytic activity">
    <reaction evidence="2 16">
        <text>1-(5-phospho-beta-D-ribosyl)-ATP + H2O = 1-(5-phospho-beta-D-ribosyl)-5'-AMP + diphosphate + H(+)</text>
        <dbReference type="Rhea" id="RHEA:22828"/>
        <dbReference type="ChEBI" id="CHEBI:15377"/>
        <dbReference type="ChEBI" id="CHEBI:15378"/>
        <dbReference type="ChEBI" id="CHEBI:33019"/>
        <dbReference type="ChEBI" id="CHEBI:59457"/>
        <dbReference type="ChEBI" id="CHEBI:73183"/>
        <dbReference type="EC" id="3.6.1.31"/>
    </reaction>
</comment>
<dbReference type="InterPro" id="IPR023019">
    <property type="entry name" value="His_synth_HisIE"/>
</dbReference>
<dbReference type="HAMAP" id="MF_01019">
    <property type="entry name" value="HisIE"/>
    <property type="match status" value="1"/>
</dbReference>
<keyword evidence="11 16" id="KW-0547">Nucleotide-binding</keyword>
<dbReference type="EMBL" id="DRMJ01000474">
    <property type="protein sequence ID" value="HHL43747.1"/>
    <property type="molecule type" value="Genomic_DNA"/>
</dbReference>
<evidence type="ECO:0000256" key="11">
    <source>
        <dbReference type="ARBA" id="ARBA00022741"/>
    </source>
</evidence>
<dbReference type="CDD" id="cd11534">
    <property type="entry name" value="NTP-PPase_HisIE_like"/>
    <property type="match status" value="1"/>
</dbReference>
<dbReference type="GO" id="GO:0005737">
    <property type="term" value="C:cytoplasm"/>
    <property type="evidence" value="ECO:0007669"/>
    <property type="project" value="UniProtKB-SubCell"/>
</dbReference>
<evidence type="ECO:0000256" key="7">
    <source>
        <dbReference type="ARBA" id="ARBA00008299"/>
    </source>
</evidence>
<protein>
    <recommendedName>
        <fullName evidence="16">Histidine biosynthesis bifunctional protein HisIE</fullName>
    </recommendedName>
    <domain>
        <recommendedName>
            <fullName evidence="16">Phosphoribosyl-AMP cyclohydrolase</fullName>
            <shortName evidence="16">PRA-CH</shortName>
            <ecNumber evidence="16">3.5.4.19</ecNumber>
        </recommendedName>
    </domain>
    <domain>
        <recommendedName>
            <fullName evidence="16">Phosphoribosyl-ATP pyrophosphatase</fullName>
            <shortName evidence="16">PRA-PH</shortName>
            <ecNumber evidence="16">3.6.1.31</ecNumber>
        </recommendedName>
    </domain>
</protein>
<comment type="pathway">
    <text evidence="5 16">Amino-acid biosynthesis; L-histidine biosynthesis; L-histidine from 5-phospho-alpha-D-ribose 1-diphosphate: step 2/9.</text>
</comment>
<gene>
    <name evidence="16" type="primary">hisI</name>
    <name evidence="16" type="synonym">hisIE</name>
    <name evidence="18" type="ORF">ENJ42_09020</name>
</gene>
<keyword evidence="15 16" id="KW-0511">Multifunctional enzyme</keyword>
<keyword evidence="9 16" id="KW-0963">Cytoplasm</keyword>
<dbReference type="GO" id="GO:0004635">
    <property type="term" value="F:phosphoribosyl-AMP cyclohydrolase activity"/>
    <property type="evidence" value="ECO:0007669"/>
    <property type="project" value="UniProtKB-UniRule"/>
</dbReference>
<reference evidence="18" key="1">
    <citation type="journal article" date="2020" name="mSystems">
        <title>Genome- and Community-Level Interaction Insights into Carbon Utilization and Element Cycling Functions of Hydrothermarchaeota in Hydrothermal Sediment.</title>
        <authorList>
            <person name="Zhou Z."/>
            <person name="Liu Y."/>
            <person name="Xu W."/>
            <person name="Pan J."/>
            <person name="Luo Z.H."/>
            <person name="Li M."/>
        </authorList>
    </citation>
    <scope>NUCLEOTIDE SEQUENCE [LARGE SCALE GENOMIC DNA]</scope>
    <source>
        <strain evidence="18">HyVt-485</strain>
    </source>
</reference>
<evidence type="ECO:0000256" key="10">
    <source>
        <dbReference type="ARBA" id="ARBA00022605"/>
    </source>
</evidence>
<evidence type="ECO:0000256" key="8">
    <source>
        <dbReference type="ARBA" id="ARBA00009392"/>
    </source>
</evidence>
<sequence length="200" mass="21634">MKIDFDKGNGLVPVIVQNFDTAQVLMLGYMNETALAASRETGLVTFYSRSRQCLWCKGETSGNSLHIVDMSVDCDGDTLLVRARPAGPTCHLGTLSCFGDTQPTGFGFLAELGALIEARKKADPESSYTAKLLQGDLSRLAQKVGEEGVETVIAALAQSNDELVGEAADLLYHLMVLLAARELDLTDVIERLMARHQVTL</sequence>
<dbReference type="InterPro" id="IPR008179">
    <property type="entry name" value="HisE"/>
</dbReference>
<evidence type="ECO:0000313" key="18">
    <source>
        <dbReference type="EMBL" id="HHL43747.1"/>
    </source>
</evidence>
<dbReference type="NCBIfam" id="TIGR03188">
    <property type="entry name" value="histidine_hisI"/>
    <property type="match status" value="1"/>
</dbReference>
<dbReference type="PANTHER" id="PTHR42945:SF9">
    <property type="entry name" value="HISTIDINE BIOSYNTHESIS BIFUNCTIONAL PROTEIN HISIE"/>
    <property type="match status" value="1"/>
</dbReference>
<comment type="similarity">
    <text evidence="7 16">In the N-terminal section; belongs to the PRA-CH family.</text>
</comment>
<comment type="subcellular location">
    <subcellularLocation>
        <location evidence="3 16">Cytoplasm</location>
    </subcellularLocation>
</comment>
<feature type="region of interest" description="Phosphoribosyl-ATP pyrophosphohydrolase" evidence="16">
    <location>
        <begin position="109"/>
        <end position="200"/>
    </location>
</feature>
<keyword evidence="14 16" id="KW-0368">Histidine biosynthesis</keyword>